<dbReference type="InterPro" id="IPR013785">
    <property type="entry name" value="Aldolase_TIM"/>
</dbReference>
<name>A0A1E3W185_9HYPH</name>
<dbReference type="AlphaFoldDB" id="A0A1E3W185"/>
<dbReference type="GO" id="GO:0009228">
    <property type="term" value="P:thiamine biosynthetic process"/>
    <property type="evidence" value="ECO:0007669"/>
    <property type="project" value="UniProtKB-KW"/>
</dbReference>
<comment type="catalytic activity">
    <reaction evidence="7 10">
        <text>4-methyl-5-(2-phosphooxyethyl)-thiazole + 4-amino-2-methyl-5-(diphosphooxymethyl)pyrimidine + H(+) = thiamine phosphate + diphosphate</text>
        <dbReference type="Rhea" id="RHEA:22328"/>
        <dbReference type="ChEBI" id="CHEBI:15378"/>
        <dbReference type="ChEBI" id="CHEBI:33019"/>
        <dbReference type="ChEBI" id="CHEBI:37575"/>
        <dbReference type="ChEBI" id="CHEBI:57841"/>
        <dbReference type="ChEBI" id="CHEBI:58296"/>
        <dbReference type="EC" id="2.5.1.3"/>
    </reaction>
</comment>
<evidence type="ECO:0000256" key="8">
    <source>
        <dbReference type="ARBA" id="ARBA00047851"/>
    </source>
</evidence>
<reference evidence="13 14" key="1">
    <citation type="journal article" date="2016" name="Environ. Microbiol.">
        <title>New Methyloceanibacter diversity from North Sea sediments includes methanotroph containing solely the soluble methane monooxygenase.</title>
        <authorList>
            <person name="Vekeman B."/>
            <person name="Kerckhof F.M."/>
            <person name="Cremers G."/>
            <person name="de Vos P."/>
            <person name="Vandamme P."/>
            <person name="Boon N."/>
            <person name="Op den Camp H.J."/>
            <person name="Heylen K."/>
        </authorList>
    </citation>
    <scope>NUCLEOTIDE SEQUENCE [LARGE SCALE GENOMIC DNA]</scope>
    <source>
        <strain evidence="13 14">R-67174</strain>
    </source>
</reference>
<dbReference type="PANTHER" id="PTHR20857:SF15">
    <property type="entry name" value="THIAMINE-PHOSPHATE SYNTHASE"/>
    <property type="match status" value="1"/>
</dbReference>
<gene>
    <name evidence="13" type="ORF">AUC68_04335</name>
</gene>
<comment type="caution">
    <text evidence="13">The sequence shown here is derived from an EMBL/GenBank/DDBJ whole genome shotgun (WGS) entry which is preliminary data.</text>
</comment>
<evidence type="ECO:0000256" key="3">
    <source>
        <dbReference type="ARBA" id="ARBA00022679"/>
    </source>
</evidence>
<dbReference type="Proteomes" id="UP000094501">
    <property type="component" value="Unassembled WGS sequence"/>
</dbReference>
<evidence type="ECO:0000313" key="14">
    <source>
        <dbReference type="Proteomes" id="UP000094501"/>
    </source>
</evidence>
<dbReference type="Pfam" id="PF02581">
    <property type="entry name" value="TMP-TENI"/>
    <property type="match status" value="1"/>
</dbReference>
<keyword evidence="4" id="KW-0479">Metal-binding</keyword>
<dbReference type="CDD" id="cd00564">
    <property type="entry name" value="TMP_TenI"/>
    <property type="match status" value="1"/>
</dbReference>
<dbReference type="Gene3D" id="3.20.20.70">
    <property type="entry name" value="Aldolase class I"/>
    <property type="match status" value="1"/>
</dbReference>
<dbReference type="GO" id="GO:0009229">
    <property type="term" value="P:thiamine diphosphate biosynthetic process"/>
    <property type="evidence" value="ECO:0007669"/>
    <property type="project" value="UniProtKB-UniPathway"/>
</dbReference>
<dbReference type="GO" id="GO:0046872">
    <property type="term" value="F:metal ion binding"/>
    <property type="evidence" value="ECO:0007669"/>
    <property type="project" value="UniProtKB-KW"/>
</dbReference>
<dbReference type="GO" id="GO:0005737">
    <property type="term" value="C:cytoplasm"/>
    <property type="evidence" value="ECO:0007669"/>
    <property type="project" value="TreeGrafter"/>
</dbReference>
<dbReference type="STRING" id="1774968.AUC68_04335"/>
<keyword evidence="14" id="KW-1185">Reference proteome</keyword>
<comment type="similarity">
    <text evidence="10">Belongs to the thiamine-phosphate synthase family.</text>
</comment>
<evidence type="ECO:0000256" key="6">
    <source>
        <dbReference type="ARBA" id="ARBA00022977"/>
    </source>
</evidence>
<evidence type="ECO:0000256" key="11">
    <source>
        <dbReference type="RuleBase" id="RU004253"/>
    </source>
</evidence>
<evidence type="ECO:0000313" key="13">
    <source>
        <dbReference type="EMBL" id="ODR99513.1"/>
    </source>
</evidence>
<evidence type="ECO:0000256" key="7">
    <source>
        <dbReference type="ARBA" id="ARBA00047334"/>
    </source>
</evidence>
<evidence type="ECO:0000259" key="12">
    <source>
        <dbReference type="Pfam" id="PF02581"/>
    </source>
</evidence>
<proteinExistence type="inferred from homology"/>
<feature type="domain" description="Thiamine phosphate synthase/TenI" evidence="12">
    <location>
        <begin position="13"/>
        <end position="179"/>
    </location>
</feature>
<evidence type="ECO:0000256" key="10">
    <source>
        <dbReference type="RuleBase" id="RU003826"/>
    </source>
</evidence>
<evidence type="ECO:0000256" key="4">
    <source>
        <dbReference type="ARBA" id="ARBA00022723"/>
    </source>
</evidence>
<dbReference type="UniPathway" id="UPA00060">
    <property type="reaction ID" value="UER00141"/>
</dbReference>
<dbReference type="InterPro" id="IPR022998">
    <property type="entry name" value="ThiamineP_synth_TenI"/>
</dbReference>
<evidence type="ECO:0000256" key="2">
    <source>
        <dbReference type="ARBA" id="ARBA00005165"/>
    </source>
</evidence>
<keyword evidence="5" id="KW-0460">Magnesium</keyword>
<dbReference type="EMBL" id="LPWG01000011">
    <property type="protein sequence ID" value="ODR99513.1"/>
    <property type="molecule type" value="Genomic_DNA"/>
</dbReference>
<evidence type="ECO:0000256" key="1">
    <source>
        <dbReference type="ARBA" id="ARBA00001946"/>
    </source>
</evidence>
<dbReference type="OrthoDB" id="9794842at2"/>
<dbReference type="NCBIfam" id="NF000734">
    <property type="entry name" value="PRK00043.1-5"/>
    <property type="match status" value="1"/>
</dbReference>
<keyword evidence="3 10" id="KW-0808">Transferase</keyword>
<sequence>MPLDPFYPIVPDTRWLARLLPAGIKLVQLRIKDEPSDVVAAEIVKARDLCAKARCQLVVNDYWREAIDAGADFVHLGQEDLASADLGAIRRAKIRIGISTHSEEELETALAAAPDYVALGPIYPTLLKKMPWAPQGLDRIGAWNERIACPLVAIGGITPERAQGVFAAGADSVAVITDILAHDDPVRRTEAWLSCTQSLRER</sequence>
<dbReference type="InterPro" id="IPR036206">
    <property type="entry name" value="ThiamineP_synth_sf"/>
</dbReference>
<dbReference type="EC" id="2.5.1.3" evidence="10"/>
<dbReference type="SUPFAM" id="SSF51391">
    <property type="entry name" value="Thiamin phosphate synthase"/>
    <property type="match status" value="1"/>
</dbReference>
<keyword evidence="6 10" id="KW-0784">Thiamine biosynthesis</keyword>
<comment type="pathway">
    <text evidence="2 11">Cofactor biosynthesis; thiamine diphosphate biosynthesis; thiamine phosphate from 4-amino-2-methyl-5-diphosphomethylpyrimidine and 4-methyl-5-(2-phosphoethyl)-thiazole: step 1/1.</text>
</comment>
<dbReference type="PANTHER" id="PTHR20857">
    <property type="entry name" value="THIAMINE-PHOSPHATE PYROPHOSPHORYLASE"/>
    <property type="match status" value="1"/>
</dbReference>
<dbReference type="InterPro" id="IPR034291">
    <property type="entry name" value="TMP_synthase"/>
</dbReference>
<evidence type="ECO:0000256" key="5">
    <source>
        <dbReference type="ARBA" id="ARBA00022842"/>
    </source>
</evidence>
<evidence type="ECO:0000256" key="9">
    <source>
        <dbReference type="ARBA" id="ARBA00047883"/>
    </source>
</evidence>
<protein>
    <recommendedName>
        <fullName evidence="10">Thiamine-phosphate synthase</fullName>
        <ecNumber evidence="10">2.5.1.3</ecNumber>
    </recommendedName>
    <alternativeName>
        <fullName evidence="10">Thiamine-phosphate pyrophosphorylase</fullName>
    </alternativeName>
</protein>
<accession>A0A1E3W185</accession>
<comment type="catalytic activity">
    <reaction evidence="8 10">
        <text>2-(2-carboxy-4-methylthiazol-5-yl)ethyl phosphate + 4-amino-2-methyl-5-(diphosphooxymethyl)pyrimidine + 2 H(+) = thiamine phosphate + CO2 + diphosphate</text>
        <dbReference type="Rhea" id="RHEA:47848"/>
        <dbReference type="ChEBI" id="CHEBI:15378"/>
        <dbReference type="ChEBI" id="CHEBI:16526"/>
        <dbReference type="ChEBI" id="CHEBI:33019"/>
        <dbReference type="ChEBI" id="CHEBI:37575"/>
        <dbReference type="ChEBI" id="CHEBI:57841"/>
        <dbReference type="ChEBI" id="CHEBI:62890"/>
        <dbReference type="EC" id="2.5.1.3"/>
    </reaction>
</comment>
<organism evidence="13 14">
    <name type="scientific">Methyloceanibacter methanicus</name>
    <dbReference type="NCBI Taxonomy" id="1774968"/>
    <lineage>
        <taxon>Bacteria</taxon>
        <taxon>Pseudomonadati</taxon>
        <taxon>Pseudomonadota</taxon>
        <taxon>Alphaproteobacteria</taxon>
        <taxon>Hyphomicrobiales</taxon>
        <taxon>Hyphomicrobiaceae</taxon>
        <taxon>Methyloceanibacter</taxon>
    </lineage>
</organism>
<dbReference type="RefSeq" id="WP_069437447.1">
    <property type="nucleotide sequence ID" value="NZ_LPWG01000011.1"/>
</dbReference>
<dbReference type="GO" id="GO:0004789">
    <property type="term" value="F:thiamine-phosphate diphosphorylase activity"/>
    <property type="evidence" value="ECO:0007669"/>
    <property type="project" value="UniProtKB-EC"/>
</dbReference>
<comment type="cofactor">
    <cofactor evidence="1">
        <name>Mg(2+)</name>
        <dbReference type="ChEBI" id="CHEBI:18420"/>
    </cofactor>
</comment>
<comment type="catalytic activity">
    <reaction evidence="9 10">
        <text>2-[(2R,5Z)-2-carboxy-4-methylthiazol-5(2H)-ylidene]ethyl phosphate + 4-amino-2-methyl-5-(diphosphooxymethyl)pyrimidine + 2 H(+) = thiamine phosphate + CO2 + diphosphate</text>
        <dbReference type="Rhea" id="RHEA:47844"/>
        <dbReference type="ChEBI" id="CHEBI:15378"/>
        <dbReference type="ChEBI" id="CHEBI:16526"/>
        <dbReference type="ChEBI" id="CHEBI:33019"/>
        <dbReference type="ChEBI" id="CHEBI:37575"/>
        <dbReference type="ChEBI" id="CHEBI:57841"/>
        <dbReference type="ChEBI" id="CHEBI:62899"/>
        <dbReference type="EC" id="2.5.1.3"/>
    </reaction>
</comment>
<dbReference type="NCBIfam" id="TIGR00693">
    <property type="entry name" value="thiE"/>
    <property type="match status" value="1"/>
</dbReference>